<feature type="transmembrane region" description="Helical" evidence="1">
    <location>
        <begin position="135"/>
        <end position="163"/>
    </location>
</feature>
<organism evidence="2">
    <name type="scientific">viral metagenome</name>
    <dbReference type="NCBI Taxonomy" id="1070528"/>
    <lineage>
        <taxon>unclassified sequences</taxon>
        <taxon>metagenomes</taxon>
        <taxon>organismal metagenomes</taxon>
    </lineage>
</organism>
<evidence type="ECO:0000256" key="1">
    <source>
        <dbReference type="SAM" id="Phobius"/>
    </source>
</evidence>
<keyword evidence="1" id="KW-0812">Transmembrane</keyword>
<feature type="transmembrane region" description="Helical" evidence="1">
    <location>
        <begin position="21"/>
        <end position="46"/>
    </location>
</feature>
<dbReference type="EMBL" id="MN738829">
    <property type="protein sequence ID" value="QHT38343.1"/>
    <property type="molecule type" value="Genomic_DNA"/>
</dbReference>
<keyword evidence="1" id="KW-0472">Membrane</keyword>
<evidence type="ECO:0000313" key="2">
    <source>
        <dbReference type="EMBL" id="QHT38343.1"/>
    </source>
</evidence>
<protein>
    <submittedName>
        <fullName evidence="2">Uncharacterized protein</fullName>
    </submittedName>
</protein>
<reference evidence="2" key="1">
    <citation type="journal article" date="2020" name="Nature">
        <title>Giant virus diversity and host interactions through global metagenomics.</title>
        <authorList>
            <person name="Schulz F."/>
            <person name="Roux S."/>
            <person name="Paez-Espino D."/>
            <person name="Jungbluth S."/>
            <person name="Walsh D.A."/>
            <person name="Denef V.J."/>
            <person name="McMahon K.D."/>
            <person name="Konstantinidis K.T."/>
            <person name="Eloe-Fadrosh E.A."/>
            <person name="Kyrpides N.C."/>
            <person name="Woyke T."/>
        </authorList>
    </citation>
    <scope>NUCLEOTIDE SEQUENCE</scope>
    <source>
        <strain evidence="2">GVMAG-S-ERX556101-89</strain>
    </source>
</reference>
<name>A0A6C0FCJ1_9ZZZZ</name>
<accession>A0A6C0FCJ1</accession>
<sequence>MPVIRKEHFGFTNVDWKWAEIIFILGRNLTILYVDLFVEYLALLYFHGILGYPIDSHWIKDWRSKYSLTITDDAPWIKFKLRSDASKSMTYKQNYYDPEEQATTARMDDTPAILLEGDSSLYGKNMGFVGYLYELYSLLICMILFIVIVIVFNYMYGILGFLYS</sequence>
<dbReference type="AlphaFoldDB" id="A0A6C0FCJ1"/>
<keyword evidence="1" id="KW-1133">Transmembrane helix</keyword>
<proteinExistence type="predicted"/>